<organism evidence="1 2">
    <name type="scientific">Geodia barretti</name>
    <name type="common">Barrett's horny sponge</name>
    <dbReference type="NCBI Taxonomy" id="519541"/>
    <lineage>
        <taxon>Eukaryota</taxon>
        <taxon>Metazoa</taxon>
        <taxon>Porifera</taxon>
        <taxon>Demospongiae</taxon>
        <taxon>Heteroscleromorpha</taxon>
        <taxon>Tetractinellida</taxon>
        <taxon>Astrophorina</taxon>
        <taxon>Geodiidae</taxon>
        <taxon>Geodia</taxon>
    </lineage>
</organism>
<comment type="caution">
    <text evidence="1">The sequence shown here is derived from an EMBL/GenBank/DDBJ whole genome shotgun (WGS) entry which is preliminary data.</text>
</comment>
<name>A0AA35RW04_GEOBA</name>
<gene>
    <name evidence="1" type="ORF">GBAR_LOCUS10658</name>
</gene>
<dbReference type="AlphaFoldDB" id="A0AA35RW04"/>
<accession>A0AA35RW04</accession>
<keyword evidence="2" id="KW-1185">Reference proteome</keyword>
<evidence type="ECO:0008006" key="3">
    <source>
        <dbReference type="Google" id="ProtNLM"/>
    </source>
</evidence>
<dbReference type="EMBL" id="CASHTH010001644">
    <property type="protein sequence ID" value="CAI8017566.1"/>
    <property type="molecule type" value="Genomic_DNA"/>
</dbReference>
<sequence length="169" mass="18460">MYWLVPNLNSHSCRANVRVSSAECSDEDVRLFTSFGDNDEISAALDGVLGDVHGILEICENELWKSGVLCLNEGDLEGEQWTTENTAVACRELGISCSSYQLLEQLASHNYSNSCDITEKHIFTSEGDEMERNPAYQTSASLIPSSSNPSYAGLNVTANAHVYEDVSAL</sequence>
<evidence type="ECO:0000313" key="1">
    <source>
        <dbReference type="EMBL" id="CAI8017566.1"/>
    </source>
</evidence>
<reference evidence="1" key="1">
    <citation type="submission" date="2023-03" db="EMBL/GenBank/DDBJ databases">
        <authorList>
            <person name="Steffen K."/>
            <person name="Cardenas P."/>
        </authorList>
    </citation>
    <scope>NUCLEOTIDE SEQUENCE</scope>
</reference>
<protein>
    <recommendedName>
        <fullName evidence="3">SRCR domain-containing protein</fullName>
    </recommendedName>
</protein>
<proteinExistence type="predicted"/>
<evidence type="ECO:0000313" key="2">
    <source>
        <dbReference type="Proteomes" id="UP001174909"/>
    </source>
</evidence>
<dbReference type="Proteomes" id="UP001174909">
    <property type="component" value="Unassembled WGS sequence"/>
</dbReference>